<proteinExistence type="predicted"/>
<dbReference type="RefSeq" id="XP_053588203.1">
    <property type="nucleotide sequence ID" value="XM_053728626.1"/>
</dbReference>
<dbReference type="Proteomes" id="UP000483820">
    <property type="component" value="Chromosome III"/>
</dbReference>
<dbReference type="CTD" id="78775273"/>
<evidence type="ECO:0000256" key="1">
    <source>
        <dbReference type="SAM" id="SignalP"/>
    </source>
</evidence>
<dbReference type="EMBL" id="WUAV01000003">
    <property type="protein sequence ID" value="KAF1763428.1"/>
    <property type="molecule type" value="Genomic_DNA"/>
</dbReference>
<sequence length="183" mass="20810">MKTSLLFGFILLYILSVTLDAAKGGLSKDEQKKLMDEINKDRRKVSKAFKDLAAEFKCDKKPPIWLQWNSVTQDFRKEADHDHDPNFELYDSRVVKIGCSKEVKCTEKLVKDPEIPEKLVGKEMVMLGGCFINPHDSSTDPIQKNFTLVPKGKKYGDVLGIKLSSSGRVFNLFVFIAIMVFNF</sequence>
<feature type="signal peptide" evidence="1">
    <location>
        <begin position="1"/>
        <end position="21"/>
    </location>
</feature>
<accession>A0A6A5H6R2</accession>
<dbReference type="AlphaFoldDB" id="A0A6A5H6R2"/>
<name>A0A6A5H6R2_CAERE</name>
<evidence type="ECO:0000313" key="2">
    <source>
        <dbReference type="EMBL" id="KAF1763428.1"/>
    </source>
</evidence>
<organism evidence="2 3">
    <name type="scientific">Caenorhabditis remanei</name>
    <name type="common">Caenorhabditis vulgaris</name>
    <dbReference type="NCBI Taxonomy" id="31234"/>
    <lineage>
        <taxon>Eukaryota</taxon>
        <taxon>Metazoa</taxon>
        <taxon>Ecdysozoa</taxon>
        <taxon>Nematoda</taxon>
        <taxon>Chromadorea</taxon>
        <taxon>Rhabditida</taxon>
        <taxon>Rhabditina</taxon>
        <taxon>Rhabditomorpha</taxon>
        <taxon>Rhabditoidea</taxon>
        <taxon>Rhabditidae</taxon>
        <taxon>Peloderinae</taxon>
        <taxon>Caenorhabditis</taxon>
    </lineage>
</organism>
<gene>
    <name evidence="2" type="ORF">GCK72_011694</name>
</gene>
<dbReference type="GeneID" id="78775273"/>
<dbReference type="KEGG" id="crq:GCK72_011694"/>
<protein>
    <submittedName>
        <fullName evidence="2">Uncharacterized protein</fullName>
    </submittedName>
</protein>
<comment type="caution">
    <text evidence="2">The sequence shown here is derived from an EMBL/GenBank/DDBJ whole genome shotgun (WGS) entry which is preliminary data.</text>
</comment>
<evidence type="ECO:0000313" key="3">
    <source>
        <dbReference type="Proteomes" id="UP000483820"/>
    </source>
</evidence>
<feature type="chain" id="PRO_5025564139" evidence="1">
    <location>
        <begin position="22"/>
        <end position="183"/>
    </location>
</feature>
<reference evidence="2 3" key="1">
    <citation type="submission" date="2019-12" db="EMBL/GenBank/DDBJ databases">
        <title>Chromosome-level assembly of the Caenorhabditis remanei genome.</title>
        <authorList>
            <person name="Teterina A.A."/>
            <person name="Willis J.H."/>
            <person name="Phillips P.C."/>
        </authorList>
    </citation>
    <scope>NUCLEOTIDE SEQUENCE [LARGE SCALE GENOMIC DNA]</scope>
    <source>
        <strain evidence="2 3">PX506</strain>
        <tissue evidence="2">Whole organism</tissue>
    </source>
</reference>
<keyword evidence="1" id="KW-0732">Signal</keyword>